<dbReference type="EMBL" id="MKHE01000021">
    <property type="protein sequence ID" value="OWK04224.1"/>
    <property type="molecule type" value="Genomic_DNA"/>
</dbReference>
<name>A0A212CEG1_CEREH</name>
<accession>A0A212CEG1</accession>
<proteinExistence type="predicted"/>
<evidence type="ECO:0000313" key="2">
    <source>
        <dbReference type="Proteomes" id="UP000242450"/>
    </source>
</evidence>
<dbReference type="AlphaFoldDB" id="A0A212CEG1"/>
<dbReference type="Proteomes" id="UP000242450">
    <property type="component" value="Chromosome 21"/>
</dbReference>
<sequence>MRNVAWSLEETSGRGQGLSLIKDLTNVIYVSRVLNRDHTLITINSWKTHTGEFYVFMWFYTL</sequence>
<comment type="caution">
    <text evidence="1">The sequence shown here is derived from an EMBL/GenBank/DDBJ whole genome shotgun (WGS) entry which is preliminary data.</text>
</comment>
<evidence type="ECO:0000313" key="1">
    <source>
        <dbReference type="EMBL" id="OWK04224.1"/>
    </source>
</evidence>
<organism evidence="1 2">
    <name type="scientific">Cervus elaphus hippelaphus</name>
    <name type="common">European red deer</name>
    <dbReference type="NCBI Taxonomy" id="46360"/>
    <lineage>
        <taxon>Eukaryota</taxon>
        <taxon>Metazoa</taxon>
        <taxon>Chordata</taxon>
        <taxon>Craniata</taxon>
        <taxon>Vertebrata</taxon>
        <taxon>Euteleostomi</taxon>
        <taxon>Mammalia</taxon>
        <taxon>Eutheria</taxon>
        <taxon>Laurasiatheria</taxon>
        <taxon>Artiodactyla</taxon>
        <taxon>Ruminantia</taxon>
        <taxon>Pecora</taxon>
        <taxon>Cervidae</taxon>
        <taxon>Cervinae</taxon>
        <taxon>Cervus</taxon>
    </lineage>
</organism>
<gene>
    <name evidence="1" type="ORF">Celaphus_00016072</name>
</gene>
<keyword evidence="2" id="KW-1185">Reference proteome</keyword>
<reference evidence="1 2" key="1">
    <citation type="journal article" date="2018" name="Mol. Genet. Genomics">
        <title>The red deer Cervus elaphus genome CerEla1.0: sequencing, annotating, genes, and chromosomes.</title>
        <authorList>
            <person name="Bana N.A."/>
            <person name="Nyiri A."/>
            <person name="Nagy J."/>
            <person name="Frank K."/>
            <person name="Nagy T."/>
            <person name="Steger V."/>
            <person name="Schiller M."/>
            <person name="Lakatos P."/>
            <person name="Sugar L."/>
            <person name="Horn P."/>
            <person name="Barta E."/>
            <person name="Orosz L."/>
        </authorList>
    </citation>
    <scope>NUCLEOTIDE SEQUENCE [LARGE SCALE GENOMIC DNA]</scope>
    <source>
        <strain evidence="1">Hungarian</strain>
    </source>
</reference>
<protein>
    <submittedName>
        <fullName evidence="1">Uncharacterized protein</fullName>
    </submittedName>
</protein>